<keyword evidence="1" id="KW-1133">Transmembrane helix</keyword>
<accession>A0A1W2EV58</accession>
<dbReference type="OrthoDB" id="63188at2"/>
<feature type="transmembrane region" description="Helical" evidence="1">
    <location>
        <begin position="195"/>
        <end position="213"/>
    </location>
</feature>
<dbReference type="EMBL" id="FWXV01000004">
    <property type="protein sequence ID" value="SMD13583.1"/>
    <property type="molecule type" value="Genomic_DNA"/>
</dbReference>
<sequence>MLAYTKFEVLRTVHNIRYLVFIVLMPVVFELTWGKQGLGVTAAMAVYAATGAGLMGSGSAIAEDRNTGWLRQLRVTPLSNEAWLIGKIVQGVLTVIPGVLAVSVIGALTAHADRWPMLVAVTVAGSLPFVLIGVFAGMLFKGKTAIVALMITFFALMFIGGVIGGETLWSLAPTHSLTTLGIAALNSQPIGVEPVVNLGAWTVAAAVAVLLRWRRA</sequence>
<evidence type="ECO:0000256" key="1">
    <source>
        <dbReference type="SAM" id="Phobius"/>
    </source>
</evidence>
<feature type="transmembrane region" description="Helical" evidence="1">
    <location>
        <begin position="115"/>
        <end position="139"/>
    </location>
</feature>
<evidence type="ECO:0000313" key="3">
    <source>
        <dbReference type="Proteomes" id="UP000192674"/>
    </source>
</evidence>
<keyword evidence="3" id="KW-1185">Reference proteome</keyword>
<protein>
    <submittedName>
        <fullName evidence="2">ABC-2 type transport system permease protein</fullName>
    </submittedName>
</protein>
<name>A0A1W2EV58_KIBAR</name>
<keyword evidence="1" id="KW-0472">Membrane</keyword>
<gene>
    <name evidence="2" type="ORF">SAMN05661093_04887</name>
</gene>
<feature type="transmembrane region" description="Helical" evidence="1">
    <location>
        <begin position="40"/>
        <end position="62"/>
    </location>
</feature>
<feature type="transmembrane region" description="Helical" evidence="1">
    <location>
        <begin position="146"/>
        <end position="164"/>
    </location>
</feature>
<reference evidence="2 3" key="1">
    <citation type="submission" date="2017-04" db="EMBL/GenBank/DDBJ databases">
        <authorList>
            <person name="Afonso C.L."/>
            <person name="Miller P.J."/>
            <person name="Scott M.A."/>
            <person name="Spackman E."/>
            <person name="Goraichik I."/>
            <person name="Dimitrov K.M."/>
            <person name="Suarez D.L."/>
            <person name="Swayne D.E."/>
        </authorList>
    </citation>
    <scope>NUCLEOTIDE SEQUENCE [LARGE SCALE GENOMIC DNA]</scope>
    <source>
        <strain evidence="2 3">DSM 43828</strain>
    </source>
</reference>
<evidence type="ECO:0000313" key="2">
    <source>
        <dbReference type="EMBL" id="SMD13583.1"/>
    </source>
</evidence>
<feature type="transmembrane region" description="Helical" evidence="1">
    <location>
        <begin position="83"/>
        <end position="109"/>
    </location>
</feature>
<organism evidence="2 3">
    <name type="scientific">Kibdelosporangium aridum</name>
    <dbReference type="NCBI Taxonomy" id="2030"/>
    <lineage>
        <taxon>Bacteria</taxon>
        <taxon>Bacillati</taxon>
        <taxon>Actinomycetota</taxon>
        <taxon>Actinomycetes</taxon>
        <taxon>Pseudonocardiales</taxon>
        <taxon>Pseudonocardiaceae</taxon>
        <taxon>Kibdelosporangium</taxon>
    </lineage>
</organism>
<keyword evidence="1" id="KW-0812">Transmembrane</keyword>
<dbReference type="RefSeq" id="WP_084429274.1">
    <property type="nucleotide sequence ID" value="NZ_FWXV01000004.1"/>
</dbReference>
<feature type="transmembrane region" description="Helical" evidence="1">
    <location>
        <begin position="16"/>
        <end position="34"/>
    </location>
</feature>
<dbReference type="Proteomes" id="UP000192674">
    <property type="component" value="Unassembled WGS sequence"/>
</dbReference>
<dbReference type="AlphaFoldDB" id="A0A1W2EV58"/>
<proteinExistence type="predicted"/>